<dbReference type="Proteomes" id="UP000199427">
    <property type="component" value="Unassembled WGS sequence"/>
</dbReference>
<dbReference type="RefSeq" id="WP_091774852.1">
    <property type="nucleotide sequence ID" value="NZ_FOES01000035.1"/>
</dbReference>
<feature type="binding site" evidence="3">
    <location>
        <position position="94"/>
    </location>
    <ligand>
        <name>substrate</name>
    </ligand>
</feature>
<evidence type="ECO:0000256" key="4">
    <source>
        <dbReference type="PIRSR" id="PIRSR017388-3"/>
    </source>
</evidence>
<dbReference type="GO" id="GO:0052689">
    <property type="term" value="F:carboxylic ester hydrolase activity"/>
    <property type="evidence" value="ECO:0007669"/>
    <property type="project" value="InterPro"/>
</dbReference>
<evidence type="ECO:0000259" key="5">
    <source>
        <dbReference type="Pfam" id="PF12146"/>
    </source>
</evidence>
<feature type="binding site" evidence="3">
    <location>
        <position position="24"/>
    </location>
    <ligand>
        <name>substrate</name>
    </ligand>
</feature>
<dbReference type="InterPro" id="IPR012354">
    <property type="entry name" value="Esterase_lipase"/>
</dbReference>
<dbReference type="Pfam" id="PF12146">
    <property type="entry name" value="Hydrolase_4"/>
    <property type="match status" value="1"/>
</dbReference>
<dbReference type="PIRSF" id="PIRSF017388">
    <property type="entry name" value="Esterase_lipase"/>
    <property type="match status" value="1"/>
</dbReference>
<gene>
    <name evidence="6" type="ORF">SAMN05216362_13514</name>
</gene>
<feature type="active site" description="Nucleophile" evidence="2">
    <location>
        <position position="93"/>
    </location>
</feature>
<evidence type="ECO:0000313" key="6">
    <source>
        <dbReference type="EMBL" id="SEQ93479.1"/>
    </source>
</evidence>
<protein>
    <submittedName>
        <fullName evidence="6">Carboxylesterase</fullName>
    </submittedName>
</protein>
<dbReference type="SUPFAM" id="SSF53474">
    <property type="entry name" value="alpha/beta-Hydrolases"/>
    <property type="match status" value="1"/>
</dbReference>
<dbReference type="Gene3D" id="3.40.50.1820">
    <property type="entry name" value="alpha/beta hydrolase"/>
    <property type="match status" value="1"/>
</dbReference>
<accession>A0A1H9K332</accession>
<feature type="active site" description="Charge relay system" evidence="2">
    <location>
        <position position="192"/>
    </location>
</feature>
<name>A0A1H9K332_9BACI</name>
<dbReference type="AlphaFoldDB" id="A0A1H9K332"/>
<evidence type="ECO:0000256" key="2">
    <source>
        <dbReference type="PIRSR" id="PIRSR017388-1"/>
    </source>
</evidence>
<proteinExistence type="predicted"/>
<evidence type="ECO:0000256" key="3">
    <source>
        <dbReference type="PIRSR" id="PIRSR017388-2"/>
    </source>
</evidence>
<dbReference type="GO" id="GO:0016020">
    <property type="term" value="C:membrane"/>
    <property type="evidence" value="ECO:0007669"/>
    <property type="project" value="TreeGrafter"/>
</dbReference>
<dbReference type="STRING" id="571933.SAMN05216362_13514"/>
<feature type="active site" description="Charge relay system" evidence="2">
    <location>
        <position position="222"/>
    </location>
</feature>
<keyword evidence="7" id="KW-1185">Reference proteome</keyword>
<feature type="domain" description="Serine aminopeptidase S33" evidence="5">
    <location>
        <begin position="16"/>
        <end position="225"/>
    </location>
</feature>
<dbReference type="OrthoDB" id="9800213at2"/>
<sequence>MKFVTPKSFTYEGGSQAVLLLHGFTGTTSDVRKLGRYLHKQGYTCHAPLYRGHGVGPDELTETGPVNWWQDALEGYRLLESKGYENIIVAGVSMGGVFALKMAVELPVKAVVSMCSPMHAKSIEDLSQRIYDYAKNFKMIEGKNEDQIKEELLEFKQKPMPFLTDLQQFIIEVSGKLDTITVPTFVIQGLKDDPLYIKSAKSIHDQVKTSHKQIRWYEHSGHIITMGEEREQVFKDVHQFIQTV</sequence>
<dbReference type="InterPro" id="IPR029058">
    <property type="entry name" value="AB_hydrolase_fold"/>
</dbReference>
<dbReference type="InterPro" id="IPR050266">
    <property type="entry name" value="AB_hydrolase_sf"/>
</dbReference>
<dbReference type="InterPro" id="IPR022742">
    <property type="entry name" value="Hydrolase_4"/>
</dbReference>
<dbReference type="EMBL" id="FOES01000035">
    <property type="protein sequence ID" value="SEQ93479.1"/>
    <property type="molecule type" value="Genomic_DNA"/>
</dbReference>
<feature type="site" description="Important for substrate specificity" evidence="4">
    <location>
        <position position="140"/>
    </location>
</feature>
<dbReference type="PANTHER" id="PTHR43798:SF31">
    <property type="entry name" value="AB HYDROLASE SUPERFAMILY PROTEIN YCLE"/>
    <property type="match status" value="1"/>
</dbReference>
<reference evidence="6 7" key="1">
    <citation type="submission" date="2016-10" db="EMBL/GenBank/DDBJ databases">
        <authorList>
            <person name="de Groot N.N."/>
        </authorList>
    </citation>
    <scope>NUCLEOTIDE SEQUENCE [LARGE SCALE GENOMIC DNA]</scope>
    <source>
        <strain evidence="6 7">DSM 21633</strain>
    </source>
</reference>
<dbReference type="PANTHER" id="PTHR43798">
    <property type="entry name" value="MONOACYLGLYCEROL LIPASE"/>
    <property type="match status" value="1"/>
</dbReference>
<evidence type="ECO:0000313" key="7">
    <source>
        <dbReference type="Proteomes" id="UP000199427"/>
    </source>
</evidence>
<keyword evidence="1" id="KW-0378">Hydrolase</keyword>
<organism evidence="6 7">
    <name type="scientific">Piscibacillus halophilus</name>
    <dbReference type="NCBI Taxonomy" id="571933"/>
    <lineage>
        <taxon>Bacteria</taxon>
        <taxon>Bacillati</taxon>
        <taxon>Bacillota</taxon>
        <taxon>Bacilli</taxon>
        <taxon>Bacillales</taxon>
        <taxon>Bacillaceae</taxon>
        <taxon>Piscibacillus</taxon>
    </lineage>
</organism>
<evidence type="ECO:0000256" key="1">
    <source>
        <dbReference type="ARBA" id="ARBA00022801"/>
    </source>
</evidence>